<dbReference type="Pfam" id="PF13588">
    <property type="entry name" value="HSDR_N_2"/>
    <property type="match status" value="1"/>
</dbReference>
<name>A0A099WV77_PORCN</name>
<keyword evidence="3" id="KW-1185">Reference proteome</keyword>
<dbReference type="AlphaFoldDB" id="A0A099WV77"/>
<reference evidence="2 3" key="1">
    <citation type="submission" date="2014-08" db="EMBL/GenBank/DDBJ databases">
        <title>Porphyromonas cangingivalis strain:COT-109_OH1386 Genome sequencing.</title>
        <authorList>
            <person name="Wallis C."/>
            <person name="Deusch O."/>
            <person name="O'Flynn C."/>
            <person name="Davis I."/>
            <person name="Jospin G."/>
            <person name="Darling A.E."/>
            <person name="Coil D.A."/>
            <person name="Alexiev A."/>
            <person name="Horsfall A."/>
            <person name="Kirkwood N."/>
            <person name="Harris S."/>
            <person name="Eisen J.A."/>
        </authorList>
    </citation>
    <scope>NUCLEOTIDE SEQUENCE [LARGE SCALE GENOMIC DNA]</scope>
    <source>
        <strain evidence="3">COT-109 OH1386</strain>
    </source>
</reference>
<feature type="domain" description="Type I restriction enzyme R protein N-terminal" evidence="1">
    <location>
        <begin position="29"/>
        <end position="138"/>
    </location>
</feature>
<dbReference type="Proteomes" id="UP000030125">
    <property type="component" value="Unassembled WGS sequence"/>
</dbReference>
<gene>
    <name evidence="2" type="ORF">HQ35_01150</name>
</gene>
<evidence type="ECO:0000313" key="2">
    <source>
        <dbReference type="EMBL" id="KGN83054.1"/>
    </source>
</evidence>
<comment type="caution">
    <text evidence="2">The sequence shown here is derived from an EMBL/GenBank/DDBJ whole genome shotgun (WGS) entry which is preliminary data.</text>
</comment>
<accession>A0A099WV77</accession>
<protein>
    <recommendedName>
        <fullName evidence="1">Type I restriction enzyme R protein N-terminal domain-containing protein</fullName>
    </recommendedName>
</protein>
<organism evidence="2 3">
    <name type="scientific">Porphyromonas cangingivalis</name>
    <dbReference type="NCBI Taxonomy" id="36874"/>
    <lineage>
        <taxon>Bacteria</taxon>
        <taxon>Pseudomonadati</taxon>
        <taxon>Bacteroidota</taxon>
        <taxon>Bacteroidia</taxon>
        <taxon>Bacteroidales</taxon>
        <taxon>Porphyromonadaceae</taxon>
        <taxon>Porphyromonas</taxon>
    </lineage>
</organism>
<dbReference type="EMBL" id="JQJD01000003">
    <property type="protein sequence ID" value="KGN83054.1"/>
    <property type="molecule type" value="Genomic_DNA"/>
</dbReference>
<dbReference type="InterPro" id="IPR029464">
    <property type="entry name" value="HSDR_N"/>
</dbReference>
<dbReference type="STRING" id="36874.HQ34_06465"/>
<evidence type="ECO:0000313" key="3">
    <source>
        <dbReference type="Proteomes" id="UP000030125"/>
    </source>
</evidence>
<proteinExistence type="predicted"/>
<sequence length="146" mass="16661">MKQGEGSDNTTGRGTIFDPLRQKYVALTPEERVRQVFVKFLMERMEYPMGLMANEYAIKVGRLEKRCDTVVFDRHLTPLMVIEYKAPHIALTQAVIDQVFRYNSVLRVPYIVITNGTQIGVFRVGYDGAPTEQLPHLPTYPSLLAL</sequence>
<evidence type="ECO:0000259" key="1">
    <source>
        <dbReference type="Pfam" id="PF13588"/>
    </source>
</evidence>
<dbReference type="Gene3D" id="3.90.1570.30">
    <property type="match status" value="1"/>
</dbReference>
<dbReference type="OrthoDB" id="9790377at2"/>
<dbReference type="RefSeq" id="WP_036847171.1">
    <property type="nucleotide sequence ID" value="NZ_JQJD01000003.1"/>
</dbReference>
<dbReference type="eggNOG" id="COG0610">
    <property type="taxonomic scope" value="Bacteria"/>
</dbReference>